<sequence length="278" mass="29035">MTDAEHPTDPLPDLRAGWVLAVPDEPKKRRRVWPWLVAAAAVLVVILVVVVVIVETVVRSSIEAGIAGQVRTGLDLPADQPVEVSIEGPLTLQLLTGSLDDLRLSSDNVPLGPTTADVDVALRGVSTTAPYTVGAGVATVTLDQSQVAALTDSVAQIDIVDLTLEDPTIVVGTELSLFGFGIPVSLSLVPSAEAGELVLRPESLQVSGLAVTADGVRDQFGSLADPILQDWQICVAQYLPAGATLTAASVTDDELVATFDIDGRMLDDASLQQNGTCE</sequence>
<dbReference type="RefSeq" id="WP_195693288.1">
    <property type="nucleotide sequence ID" value="NZ_CP064760.1"/>
</dbReference>
<accession>A0A7S8RID3</accession>
<dbReference type="AlphaFoldDB" id="A0A7S8RID3"/>
<keyword evidence="3" id="KW-1185">Reference proteome</keyword>
<protein>
    <submittedName>
        <fullName evidence="2">DUF2993 domain-containing protein</fullName>
    </submittedName>
</protein>
<dbReference type="Proteomes" id="UP000594480">
    <property type="component" value="Chromosome"/>
</dbReference>
<keyword evidence="1" id="KW-0812">Transmembrane</keyword>
<evidence type="ECO:0000313" key="3">
    <source>
        <dbReference type="Proteomes" id="UP000594480"/>
    </source>
</evidence>
<evidence type="ECO:0000256" key="1">
    <source>
        <dbReference type="SAM" id="Phobius"/>
    </source>
</evidence>
<feature type="transmembrane region" description="Helical" evidence="1">
    <location>
        <begin position="32"/>
        <end position="54"/>
    </location>
</feature>
<proteinExistence type="predicted"/>
<keyword evidence="1" id="KW-0472">Membrane</keyword>
<keyword evidence="1" id="KW-1133">Transmembrane helix</keyword>
<dbReference type="Pfam" id="PF11209">
    <property type="entry name" value="LmeA"/>
    <property type="match status" value="1"/>
</dbReference>
<name>A0A7S8RID3_9MICO</name>
<dbReference type="EMBL" id="CP064760">
    <property type="protein sequence ID" value="QPE05271.1"/>
    <property type="molecule type" value="Genomic_DNA"/>
</dbReference>
<dbReference type="InterPro" id="IPR021373">
    <property type="entry name" value="DUF2993"/>
</dbReference>
<reference evidence="2 3" key="1">
    <citation type="submission" date="2020-11" db="EMBL/GenBank/DDBJ databases">
        <title>Amino acid is mineralized and recycled by bacteria in oceanic microbiome.</title>
        <authorList>
            <person name="Zheng L.Y."/>
        </authorList>
    </citation>
    <scope>NUCLEOTIDE SEQUENCE [LARGE SCALE GENOMIC DNA]</scope>
    <source>
        <strain evidence="2 3">A32-1</strain>
    </source>
</reference>
<organism evidence="2 3">
    <name type="scientific">Microbacterium schleiferi</name>
    <dbReference type="NCBI Taxonomy" id="69362"/>
    <lineage>
        <taxon>Bacteria</taxon>
        <taxon>Bacillati</taxon>
        <taxon>Actinomycetota</taxon>
        <taxon>Actinomycetes</taxon>
        <taxon>Micrococcales</taxon>
        <taxon>Microbacteriaceae</taxon>
        <taxon>Microbacterium</taxon>
    </lineage>
</organism>
<gene>
    <name evidence="2" type="ORF">IT882_04160</name>
</gene>
<evidence type="ECO:0000313" key="2">
    <source>
        <dbReference type="EMBL" id="QPE05271.1"/>
    </source>
</evidence>
<dbReference type="KEGG" id="msf:IT882_04160"/>